<protein>
    <submittedName>
        <fullName evidence="1">Uncharacterized protein</fullName>
    </submittedName>
</protein>
<reference evidence="1" key="1">
    <citation type="journal article" date="2020" name="Stud. Mycol.">
        <title>101 Dothideomycetes genomes: a test case for predicting lifestyles and emergence of pathogens.</title>
        <authorList>
            <person name="Haridas S."/>
            <person name="Albert R."/>
            <person name="Binder M."/>
            <person name="Bloem J."/>
            <person name="Labutti K."/>
            <person name="Salamov A."/>
            <person name="Andreopoulos B."/>
            <person name="Baker S."/>
            <person name="Barry K."/>
            <person name="Bills G."/>
            <person name="Bluhm B."/>
            <person name="Cannon C."/>
            <person name="Castanera R."/>
            <person name="Culley D."/>
            <person name="Daum C."/>
            <person name="Ezra D."/>
            <person name="Gonzalez J."/>
            <person name="Henrissat B."/>
            <person name="Kuo A."/>
            <person name="Liang C."/>
            <person name="Lipzen A."/>
            <person name="Lutzoni F."/>
            <person name="Magnuson J."/>
            <person name="Mondo S."/>
            <person name="Nolan M."/>
            <person name="Ohm R."/>
            <person name="Pangilinan J."/>
            <person name="Park H.-J."/>
            <person name="Ramirez L."/>
            <person name="Alfaro M."/>
            <person name="Sun H."/>
            <person name="Tritt A."/>
            <person name="Yoshinaga Y."/>
            <person name="Zwiers L.-H."/>
            <person name="Turgeon B."/>
            <person name="Goodwin S."/>
            <person name="Spatafora J."/>
            <person name="Crous P."/>
            <person name="Grigoriev I."/>
        </authorList>
    </citation>
    <scope>NUCLEOTIDE SEQUENCE</scope>
    <source>
        <strain evidence="1">CBS 260.36</strain>
    </source>
</reference>
<evidence type="ECO:0000313" key="2">
    <source>
        <dbReference type="Proteomes" id="UP000799439"/>
    </source>
</evidence>
<dbReference type="Proteomes" id="UP000799439">
    <property type="component" value="Unassembled WGS sequence"/>
</dbReference>
<comment type="caution">
    <text evidence="1">The sequence shown here is derived from an EMBL/GenBank/DDBJ whole genome shotgun (WGS) entry which is preliminary data.</text>
</comment>
<sequence length="177" mass="19707">MPCRNTEHLDIDLKWLLFYMANARGLSGPATIDELSTPNDQELMQDLQVSKEAVFLAKKKDGSPGLDPNNPLRSASFNEPLQLAAKNAGIAVYVTMNCFRREFTTKLTEAEGVEDAKMWATRESACNKAIRHSNARGLVLNKPGNIRIAESCSIRMQLGSAAVNRRTPPMQMEKRLE</sequence>
<keyword evidence="2" id="KW-1185">Reference proteome</keyword>
<organism evidence="1 2">
    <name type="scientific">Myriangium duriaei CBS 260.36</name>
    <dbReference type="NCBI Taxonomy" id="1168546"/>
    <lineage>
        <taxon>Eukaryota</taxon>
        <taxon>Fungi</taxon>
        <taxon>Dikarya</taxon>
        <taxon>Ascomycota</taxon>
        <taxon>Pezizomycotina</taxon>
        <taxon>Dothideomycetes</taxon>
        <taxon>Dothideomycetidae</taxon>
        <taxon>Myriangiales</taxon>
        <taxon>Myriangiaceae</taxon>
        <taxon>Myriangium</taxon>
    </lineage>
</organism>
<name>A0A9P4MGA7_9PEZI</name>
<evidence type="ECO:0000313" key="1">
    <source>
        <dbReference type="EMBL" id="KAF2148754.1"/>
    </source>
</evidence>
<gene>
    <name evidence="1" type="ORF">K461DRAFT_324232</name>
</gene>
<proteinExistence type="predicted"/>
<dbReference type="AlphaFoldDB" id="A0A9P4MGA7"/>
<dbReference type="EMBL" id="ML996092">
    <property type="protein sequence ID" value="KAF2148754.1"/>
    <property type="molecule type" value="Genomic_DNA"/>
</dbReference>
<accession>A0A9P4MGA7</accession>